<feature type="chain" id="PRO_5020774010" evidence="5">
    <location>
        <begin position="18"/>
        <end position="478"/>
    </location>
</feature>
<evidence type="ECO:0000256" key="2">
    <source>
        <dbReference type="ARBA" id="ARBA00022723"/>
    </source>
</evidence>
<keyword evidence="8" id="KW-1185">Reference proteome</keyword>
<evidence type="ECO:0000256" key="1">
    <source>
        <dbReference type="ARBA" id="ARBA00008779"/>
    </source>
</evidence>
<accession>A0A4R0MUW4</accession>
<dbReference type="Pfam" id="PF14707">
    <property type="entry name" value="Sulfatase_C"/>
    <property type="match status" value="1"/>
</dbReference>
<dbReference type="CDD" id="cd16026">
    <property type="entry name" value="GALNS_like"/>
    <property type="match status" value="1"/>
</dbReference>
<evidence type="ECO:0000256" key="4">
    <source>
        <dbReference type="ARBA" id="ARBA00022837"/>
    </source>
</evidence>
<dbReference type="AlphaFoldDB" id="A0A4R0MUW4"/>
<dbReference type="OrthoDB" id="9764377at2"/>
<gene>
    <name evidence="7" type="ORF">EZ428_12985</name>
</gene>
<keyword evidence="2" id="KW-0479">Metal-binding</keyword>
<keyword evidence="4" id="KW-0106">Calcium</keyword>
<dbReference type="InterPro" id="IPR000917">
    <property type="entry name" value="Sulfatase_N"/>
</dbReference>
<feature type="domain" description="Sulfatase N-terminal" evidence="6">
    <location>
        <begin position="24"/>
        <end position="343"/>
    </location>
</feature>
<dbReference type="InterPro" id="IPR050738">
    <property type="entry name" value="Sulfatase"/>
</dbReference>
<dbReference type="EMBL" id="SJSK01000003">
    <property type="protein sequence ID" value="TCC90623.1"/>
    <property type="molecule type" value="Genomic_DNA"/>
</dbReference>
<comment type="caution">
    <text evidence="7">The sequence shown here is derived from an EMBL/GenBank/DDBJ whole genome shotgun (WGS) entry which is preliminary data.</text>
</comment>
<evidence type="ECO:0000259" key="6">
    <source>
        <dbReference type="Pfam" id="PF00884"/>
    </source>
</evidence>
<reference evidence="7 8" key="1">
    <citation type="submission" date="2019-02" db="EMBL/GenBank/DDBJ databases">
        <title>Pedobacter sp. RP-1-13 sp. nov., isolated from Arctic soil.</title>
        <authorList>
            <person name="Dahal R.H."/>
        </authorList>
    </citation>
    <scope>NUCLEOTIDE SEQUENCE [LARGE SCALE GENOMIC DNA]</scope>
    <source>
        <strain evidence="7 8">RP-1-13</strain>
    </source>
</reference>
<dbReference type="GO" id="GO:0046872">
    <property type="term" value="F:metal ion binding"/>
    <property type="evidence" value="ECO:0007669"/>
    <property type="project" value="UniProtKB-KW"/>
</dbReference>
<dbReference type="Pfam" id="PF00884">
    <property type="entry name" value="Sulfatase"/>
    <property type="match status" value="1"/>
</dbReference>
<evidence type="ECO:0000313" key="7">
    <source>
        <dbReference type="EMBL" id="TCC90623.1"/>
    </source>
</evidence>
<dbReference type="Gene3D" id="3.40.720.10">
    <property type="entry name" value="Alkaline Phosphatase, subunit A"/>
    <property type="match status" value="1"/>
</dbReference>
<evidence type="ECO:0000256" key="5">
    <source>
        <dbReference type="SAM" id="SignalP"/>
    </source>
</evidence>
<name>A0A4R0MUW4_9SPHI</name>
<feature type="signal peptide" evidence="5">
    <location>
        <begin position="1"/>
        <end position="17"/>
    </location>
</feature>
<evidence type="ECO:0000256" key="3">
    <source>
        <dbReference type="ARBA" id="ARBA00022801"/>
    </source>
</evidence>
<keyword evidence="5" id="KW-0732">Signal</keyword>
<proteinExistence type="inferred from homology"/>
<comment type="similarity">
    <text evidence="1">Belongs to the sulfatase family.</text>
</comment>
<dbReference type="InterPro" id="IPR017850">
    <property type="entry name" value="Alkaline_phosphatase_core_sf"/>
</dbReference>
<evidence type="ECO:0000313" key="8">
    <source>
        <dbReference type="Proteomes" id="UP000292884"/>
    </source>
</evidence>
<sequence>MKYLVIFLCLFAQVALAQRSATKPNIIIINMDDMGYGDTEPYGMTGIATPNFNKMAQEGMRLTHFNVAQAVCSPSRAALLTGTYPNRLGLAGALMPWSEVALNPAEETIASLLKKNGYVTGMLGKWHLGSKAPYFPTNYGFDSFYGIPYSHDMWPVDYDGNPAKAGTPQIKYPILPILEGDRTVANIQTLADQGELGGKLTKRAVEFITKNQQKPFFLYFAQPMPHVPLAVSAKFKGKSSLGLFGDVIMELDWTIGEIIKTLDQYKLSENTILIVTSDNGPWVRFGNHAGSSGGFREGKGTAWEGGTRVPCLIRWKGKVQAGSIFSGLLTNMDILPTVMKLSGSTLPKERIDGIDFSSVLLGKTLKSPREVFYYYYDTNNLKAVRYQNWKLVLPHPTQSYAAGVLGKDGQNGTTLTVNAPMALYDLAHDPGEVYDVQNQYPAMVKKIMVYVEEARADLGDDLTKNKGANRRKPAVVNK</sequence>
<dbReference type="PANTHER" id="PTHR42693">
    <property type="entry name" value="ARYLSULFATASE FAMILY MEMBER"/>
    <property type="match status" value="1"/>
</dbReference>
<dbReference type="PROSITE" id="PS00523">
    <property type="entry name" value="SULFATASE_1"/>
    <property type="match status" value="1"/>
</dbReference>
<keyword evidence="3" id="KW-0378">Hydrolase</keyword>
<dbReference type="Gene3D" id="3.30.1120.10">
    <property type="match status" value="1"/>
</dbReference>
<dbReference type="SUPFAM" id="SSF53649">
    <property type="entry name" value="Alkaline phosphatase-like"/>
    <property type="match status" value="1"/>
</dbReference>
<dbReference type="PANTHER" id="PTHR42693:SF53">
    <property type="entry name" value="ENDO-4-O-SULFATASE"/>
    <property type="match status" value="1"/>
</dbReference>
<organism evidence="7 8">
    <name type="scientific">Pedobacter frigiditerrae</name>
    <dbReference type="NCBI Taxonomy" id="2530452"/>
    <lineage>
        <taxon>Bacteria</taxon>
        <taxon>Pseudomonadati</taxon>
        <taxon>Bacteroidota</taxon>
        <taxon>Sphingobacteriia</taxon>
        <taxon>Sphingobacteriales</taxon>
        <taxon>Sphingobacteriaceae</taxon>
        <taxon>Pedobacter</taxon>
    </lineage>
</organism>
<dbReference type="InterPro" id="IPR024607">
    <property type="entry name" value="Sulfatase_CS"/>
</dbReference>
<dbReference type="GO" id="GO:0004065">
    <property type="term" value="F:arylsulfatase activity"/>
    <property type="evidence" value="ECO:0007669"/>
    <property type="project" value="TreeGrafter"/>
</dbReference>
<protein>
    <submittedName>
        <fullName evidence="7">Arylsulfatase</fullName>
    </submittedName>
</protein>
<dbReference type="Proteomes" id="UP000292884">
    <property type="component" value="Unassembled WGS sequence"/>
</dbReference>